<dbReference type="OrthoDB" id="5981550at2759"/>
<dbReference type="PANTHER" id="PTHR45700:SF8">
    <property type="entry name" value="HECT-TYPE E3 UBIQUITIN TRANSFERASE"/>
    <property type="match status" value="1"/>
</dbReference>
<accession>A0A0R3WIC8</accession>
<evidence type="ECO:0000256" key="1">
    <source>
        <dbReference type="ARBA" id="ARBA00000885"/>
    </source>
</evidence>
<dbReference type="SMART" id="SM00119">
    <property type="entry name" value="HECTc"/>
    <property type="match status" value="1"/>
</dbReference>
<dbReference type="PROSITE" id="PS50237">
    <property type="entry name" value="HECT"/>
    <property type="match status" value="1"/>
</dbReference>
<dbReference type="SUPFAM" id="SSF56204">
    <property type="entry name" value="Hect, E3 ligase catalytic domain"/>
    <property type="match status" value="1"/>
</dbReference>
<keyword evidence="5" id="KW-0808">Transferase</keyword>
<evidence type="ECO:0000256" key="5">
    <source>
        <dbReference type="ARBA" id="ARBA00022679"/>
    </source>
</evidence>
<dbReference type="InterPro" id="IPR032353">
    <property type="entry name" value="AZUL"/>
</dbReference>
<dbReference type="AlphaFoldDB" id="A0A0R3WIC8"/>
<dbReference type="Pfam" id="PF00632">
    <property type="entry name" value="HECT"/>
    <property type="match status" value="1"/>
</dbReference>
<feature type="domain" description="HECT" evidence="9">
    <location>
        <begin position="742"/>
        <end position="1088"/>
    </location>
</feature>
<dbReference type="GO" id="GO:0000209">
    <property type="term" value="P:protein polyubiquitination"/>
    <property type="evidence" value="ECO:0007669"/>
    <property type="project" value="InterPro"/>
</dbReference>
<comment type="catalytic activity">
    <reaction evidence="1">
        <text>S-ubiquitinyl-[E2 ubiquitin-conjugating enzyme]-L-cysteine + [acceptor protein]-L-lysine = [E2 ubiquitin-conjugating enzyme]-L-cysteine + N(6)-ubiquitinyl-[acceptor protein]-L-lysine.</text>
        <dbReference type="EC" id="2.3.2.26"/>
    </reaction>
</comment>
<dbReference type="Proteomes" id="UP000274429">
    <property type="component" value="Unassembled WGS sequence"/>
</dbReference>
<keyword evidence="11" id="KW-1185">Reference proteome</keyword>
<evidence type="ECO:0000313" key="12">
    <source>
        <dbReference type="WBParaSite" id="TTAC_0000034501-mRNA-1"/>
    </source>
</evidence>
<evidence type="ECO:0000259" key="9">
    <source>
        <dbReference type="PROSITE" id="PS50237"/>
    </source>
</evidence>
<comment type="subcellular location">
    <subcellularLocation>
        <location evidence="2">Cytoplasm</location>
    </subcellularLocation>
</comment>
<name>A0A0R3WIC8_HYDTA</name>
<organism evidence="12">
    <name type="scientific">Hydatigena taeniaeformis</name>
    <name type="common">Feline tapeworm</name>
    <name type="synonym">Taenia taeniaeformis</name>
    <dbReference type="NCBI Taxonomy" id="6205"/>
    <lineage>
        <taxon>Eukaryota</taxon>
        <taxon>Metazoa</taxon>
        <taxon>Spiralia</taxon>
        <taxon>Lophotrochozoa</taxon>
        <taxon>Platyhelminthes</taxon>
        <taxon>Cestoda</taxon>
        <taxon>Eucestoda</taxon>
        <taxon>Cyclophyllidea</taxon>
        <taxon>Taeniidae</taxon>
        <taxon>Hydatigera</taxon>
    </lineage>
</organism>
<gene>
    <name evidence="10" type="ORF">TTAC_LOCUS346</name>
</gene>
<dbReference type="Pfam" id="PF16558">
    <property type="entry name" value="AZUL"/>
    <property type="match status" value="1"/>
</dbReference>
<evidence type="ECO:0000256" key="4">
    <source>
        <dbReference type="ARBA" id="ARBA00022490"/>
    </source>
</evidence>
<proteinExistence type="predicted"/>
<evidence type="ECO:0000313" key="10">
    <source>
        <dbReference type="EMBL" id="VDM16283.1"/>
    </source>
</evidence>
<evidence type="ECO:0000256" key="8">
    <source>
        <dbReference type="SAM" id="MobiDB-lite"/>
    </source>
</evidence>
<feature type="region of interest" description="Disordered" evidence="8">
    <location>
        <begin position="88"/>
        <end position="118"/>
    </location>
</feature>
<dbReference type="CDD" id="cd00078">
    <property type="entry name" value="HECTc"/>
    <property type="match status" value="1"/>
</dbReference>
<dbReference type="InterPro" id="IPR044611">
    <property type="entry name" value="E3A/B/C-like"/>
</dbReference>
<dbReference type="WBParaSite" id="TTAC_0000034501-mRNA-1">
    <property type="protein sequence ID" value="TTAC_0000034501-mRNA-1"/>
    <property type="gene ID" value="TTAC_0000034501"/>
</dbReference>
<keyword evidence="4" id="KW-0963">Cytoplasm</keyword>
<sequence>MADLPLFGLVIECFYSHYSFEREESNHQAVIQERIHYYFNQLTVGCGDSACTNQNCASSPNFAHRGLDNNHAAALALRLLRDSEPMCFAHPSAPMDSTEHRKDSTPKSGGVDSSHHQPDQRETLMINSENAQMSEHLPPTSGSSLRQDQEKMEGENSEGRETDGGMQDALEGSTPTSSISEISPSLSRFLLHISGSSPPASTEVPFLESVTTAAMGSSDSADSSQHSYFLGLLDSIMKRSNHKPDDGEEDADLPSATSIIKKRVKGLRLSEVRECVENCESEGNWTPIRLLLEEVFTSLTALANSFPRESKSADVEMVPLSPDSSFLPHYKSGLSVAESARARRLKPGSDSNAFSPFLNGESDPAVPVDIDEAREAYRLLLDRPPKTLGFDGTLAHLIRRQLIVTLRRSFRIYPFPSSGANTDPYLALLGELNPPPGGEADKLQQRMVNLFATIYACPLVTDPLHFEPILPHLCHLTVSLPMVTQARLCRAWAEHALSQCSTTKTEATVTYWLLDLHRILMQQITLRCLALEPSPTFTASDLEDVPSPNDDRVICDTARVIRIVFYASLLAGGCDSPEQLAREALDLEDIQGEGSVSLPSSSFRTERPVSRKDPLGAILGISPNDCRHPLIPPREFINETLNEFIVVEKDFANFRSQRSGWPEKLSFMELPFMLQTTTKSTQLYYDNRLNMLQERRGAILHALFATSTSDAALEMPYFKICVNRERVVEDALVALELTRMEAVGDLKKQLFVEFDGEQGIDEGGLSKEFFQLIVERIFNPDYGMFVYENESQCFWFNRSPLAEELEREYCLIGTILGLAIYNNIILDVHFPAVLFRKLCGKLASGLEDLEDGWPALAHGLQALLDYDGDNFEDDHCLSFVVTYSDMFGQVVTHELVSHGTSKPVTVDNRQEFVDQTVDFLLNTSVRKQFTAFRRGFLSVVGDTPLFHLFSPFEIELLLLGSQHYDFGELERVTEYEGDYSAETIVVRQFWSVVHAMTEEEKRKLLQFTTGTDRIPVGGMSRMKFVIARQGPDSDRQKIRGFDLPISVPRLPTAHTCFNVLLLPEYSSKEKLERCLRVAITYSKGFGMF</sequence>
<dbReference type="Gene3D" id="6.10.130.10">
    <property type="entry name" value="Ubiquitin-protein ligase E3A, N-terminal zinc-binding domain (AZUL)"/>
    <property type="match status" value="1"/>
</dbReference>
<dbReference type="InterPro" id="IPR000569">
    <property type="entry name" value="HECT_dom"/>
</dbReference>
<dbReference type="Gene3D" id="3.90.1750.10">
    <property type="entry name" value="Hect, E3 ligase catalytic domains"/>
    <property type="match status" value="1"/>
</dbReference>
<dbReference type="InterPro" id="IPR035983">
    <property type="entry name" value="Hect_E3_ubiquitin_ligase"/>
</dbReference>
<dbReference type="FunFam" id="3.30.2160.10:FF:000004">
    <property type="entry name" value="probable E3 ubiquitin-protein ligase HERC4 isoform X1"/>
    <property type="match status" value="1"/>
</dbReference>
<dbReference type="Gene3D" id="3.30.2160.10">
    <property type="entry name" value="Hect, E3 ligase catalytic domain"/>
    <property type="match status" value="1"/>
</dbReference>
<evidence type="ECO:0000313" key="11">
    <source>
        <dbReference type="Proteomes" id="UP000274429"/>
    </source>
</evidence>
<keyword evidence="6 7" id="KW-0833">Ubl conjugation pathway</keyword>
<dbReference type="EC" id="2.3.2.26" evidence="3"/>
<feature type="region of interest" description="Disordered" evidence="8">
    <location>
        <begin position="132"/>
        <end position="181"/>
    </location>
</feature>
<dbReference type="PANTHER" id="PTHR45700">
    <property type="entry name" value="UBIQUITIN-PROTEIN LIGASE E3C"/>
    <property type="match status" value="1"/>
</dbReference>
<evidence type="ECO:0000256" key="7">
    <source>
        <dbReference type="PROSITE-ProRule" id="PRU00104"/>
    </source>
</evidence>
<dbReference type="InterPro" id="IPR042556">
    <property type="entry name" value="AZUL_sf"/>
</dbReference>
<dbReference type="GO" id="GO:0061630">
    <property type="term" value="F:ubiquitin protein ligase activity"/>
    <property type="evidence" value="ECO:0007669"/>
    <property type="project" value="UniProtKB-EC"/>
</dbReference>
<dbReference type="EMBL" id="UYWX01000027">
    <property type="protein sequence ID" value="VDM16283.1"/>
    <property type="molecule type" value="Genomic_DNA"/>
</dbReference>
<dbReference type="FunFam" id="3.30.2410.10:FF:000003">
    <property type="entry name" value="probable E3 ubiquitin-protein ligase HERC4 isoform X1"/>
    <property type="match status" value="1"/>
</dbReference>
<feature type="active site" description="Glycyl thioester intermediate" evidence="7">
    <location>
        <position position="1056"/>
    </location>
</feature>
<evidence type="ECO:0000256" key="2">
    <source>
        <dbReference type="ARBA" id="ARBA00004496"/>
    </source>
</evidence>
<evidence type="ECO:0000256" key="3">
    <source>
        <dbReference type="ARBA" id="ARBA00012485"/>
    </source>
</evidence>
<dbReference type="Gene3D" id="3.30.2410.10">
    <property type="entry name" value="Hect, E3 ligase catalytic domain"/>
    <property type="match status" value="1"/>
</dbReference>
<protein>
    <recommendedName>
        <fullName evidence="3">HECT-type E3 ubiquitin transferase</fullName>
        <ecNumber evidence="3">2.3.2.26</ecNumber>
    </recommendedName>
</protein>
<evidence type="ECO:0000256" key="6">
    <source>
        <dbReference type="ARBA" id="ARBA00022786"/>
    </source>
</evidence>
<dbReference type="STRING" id="6205.A0A0R3WIC8"/>
<reference evidence="12" key="1">
    <citation type="submission" date="2016-04" db="UniProtKB">
        <authorList>
            <consortium name="WormBaseParasite"/>
        </authorList>
    </citation>
    <scope>IDENTIFICATION</scope>
</reference>
<feature type="compositionally biased region" description="Basic and acidic residues" evidence="8">
    <location>
        <begin position="147"/>
        <end position="163"/>
    </location>
</feature>
<reference evidence="10 11" key="2">
    <citation type="submission" date="2018-11" db="EMBL/GenBank/DDBJ databases">
        <authorList>
            <consortium name="Pathogen Informatics"/>
        </authorList>
    </citation>
    <scope>NUCLEOTIDE SEQUENCE [LARGE SCALE GENOMIC DNA]</scope>
</reference>
<dbReference type="GO" id="GO:0005737">
    <property type="term" value="C:cytoplasm"/>
    <property type="evidence" value="ECO:0007669"/>
    <property type="project" value="UniProtKB-SubCell"/>
</dbReference>